<keyword evidence="2" id="KW-1185">Reference proteome</keyword>
<reference evidence="1 2" key="1">
    <citation type="journal article" date="2021" name="BMC Biol.">
        <title>Horizontally acquired antibacterial genes associated with adaptive radiation of ladybird beetles.</title>
        <authorList>
            <person name="Li H.S."/>
            <person name="Tang X.F."/>
            <person name="Huang Y.H."/>
            <person name="Xu Z.Y."/>
            <person name="Chen M.L."/>
            <person name="Du X.Y."/>
            <person name="Qiu B.Y."/>
            <person name="Chen P.T."/>
            <person name="Zhang W."/>
            <person name="Slipinski A."/>
            <person name="Escalona H.E."/>
            <person name="Waterhouse R.M."/>
            <person name="Zwick A."/>
            <person name="Pang H."/>
        </authorList>
    </citation>
    <scope>NUCLEOTIDE SEQUENCE [LARGE SCALE GENOMIC DNA]</scope>
    <source>
        <strain evidence="1">SYSU2018</strain>
    </source>
</reference>
<name>A0ABD2PCR8_9CUCU</name>
<protein>
    <submittedName>
        <fullName evidence="1">Uncharacterized protein</fullName>
    </submittedName>
</protein>
<proteinExistence type="predicted"/>
<evidence type="ECO:0000313" key="2">
    <source>
        <dbReference type="Proteomes" id="UP001516400"/>
    </source>
</evidence>
<comment type="caution">
    <text evidence="1">The sequence shown here is derived from an EMBL/GenBank/DDBJ whole genome shotgun (WGS) entry which is preliminary data.</text>
</comment>
<gene>
    <name evidence="1" type="ORF">HHI36_002679</name>
</gene>
<organism evidence="1 2">
    <name type="scientific">Cryptolaemus montrouzieri</name>
    <dbReference type="NCBI Taxonomy" id="559131"/>
    <lineage>
        <taxon>Eukaryota</taxon>
        <taxon>Metazoa</taxon>
        <taxon>Ecdysozoa</taxon>
        <taxon>Arthropoda</taxon>
        <taxon>Hexapoda</taxon>
        <taxon>Insecta</taxon>
        <taxon>Pterygota</taxon>
        <taxon>Neoptera</taxon>
        <taxon>Endopterygota</taxon>
        <taxon>Coleoptera</taxon>
        <taxon>Polyphaga</taxon>
        <taxon>Cucujiformia</taxon>
        <taxon>Coccinelloidea</taxon>
        <taxon>Coccinellidae</taxon>
        <taxon>Scymninae</taxon>
        <taxon>Scymnini</taxon>
        <taxon>Cryptolaemus</taxon>
    </lineage>
</organism>
<accession>A0ABD2PCR8</accession>
<evidence type="ECO:0000313" key="1">
    <source>
        <dbReference type="EMBL" id="KAL3288230.1"/>
    </source>
</evidence>
<sequence length="281" mass="32865">MSDDSGASVSDNSSENQSLEESIRIKKTLSKTVTFSRKLSCSSQVYLREIDATEATLLEIQCEESKEYEHFASLWKECELLEQIFQHFIQYLDCVKLEMKTTNRLSVLLNTLTLRENCLTENMSKNLKDLCQEPNLGVWNDLSSNIYSIMENFDSIREFKRKFEDDKNNYEIALKNFKMVLEFMSINLKDLEKLKKQFEKVLWDYQHSRCLLMKNMMQLKRDSMEFLGTVSGNIGKKNEDSMALRSQLGYLLGDLENAIDSNIQYSRGMFCNDDREINKIK</sequence>
<dbReference type="AlphaFoldDB" id="A0ABD2PCR8"/>
<dbReference type="EMBL" id="JABFTP020000185">
    <property type="protein sequence ID" value="KAL3288230.1"/>
    <property type="molecule type" value="Genomic_DNA"/>
</dbReference>
<dbReference type="Proteomes" id="UP001516400">
    <property type="component" value="Unassembled WGS sequence"/>
</dbReference>